<feature type="repeat" description="TPR" evidence="1">
    <location>
        <begin position="7"/>
        <end position="40"/>
    </location>
</feature>
<sequence length="181" mass="20217">MSAPALHSRLAEQGKLLALQGEHSEALRHYREALRLASQSGAPEVVSRHYAWCVLESLERSGAFEEVLSFCQRVEAHYSRQPPSTELARLDLASHREHQGMALLGLQRPTEARERLEAAVALAGPGRLPLSERVLSWLRGGLHVDARRLALEQERHRYWSVRPEAVNPSIALPLPPPVAPR</sequence>
<dbReference type="EMBL" id="JPMI01000142">
    <property type="protein sequence ID" value="KFA91505.1"/>
    <property type="molecule type" value="Genomic_DNA"/>
</dbReference>
<dbReference type="PROSITE" id="PS50005">
    <property type="entry name" value="TPR"/>
    <property type="match status" value="1"/>
</dbReference>
<name>A0A084SSS0_9BACT</name>
<gene>
    <name evidence="2" type="ORF">Q664_22150</name>
</gene>
<organism evidence="2 3">
    <name type="scientific">Archangium violaceum Cb vi76</name>
    <dbReference type="NCBI Taxonomy" id="1406225"/>
    <lineage>
        <taxon>Bacteria</taxon>
        <taxon>Pseudomonadati</taxon>
        <taxon>Myxococcota</taxon>
        <taxon>Myxococcia</taxon>
        <taxon>Myxococcales</taxon>
        <taxon>Cystobacterineae</taxon>
        <taxon>Archangiaceae</taxon>
        <taxon>Archangium</taxon>
    </lineage>
</organism>
<comment type="caution">
    <text evidence="2">The sequence shown here is derived from an EMBL/GenBank/DDBJ whole genome shotgun (WGS) entry which is preliminary data.</text>
</comment>
<dbReference type="AlphaFoldDB" id="A0A084SSS0"/>
<evidence type="ECO:0000256" key="1">
    <source>
        <dbReference type="PROSITE-ProRule" id="PRU00339"/>
    </source>
</evidence>
<dbReference type="RefSeq" id="WP_043398682.1">
    <property type="nucleotide sequence ID" value="NZ_JPMI01000142.1"/>
</dbReference>
<evidence type="ECO:0000313" key="3">
    <source>
        <dbReference type="Proteomes" id="UP000028547"/>
    </source>
</evidence>
<accession>A0A084SSS0</accession>
<dbReference type="SUPFAM" id="SSF48452">
    <property type="entry name" value="TPR-like"/>
    <property type="match status" value="1"/>
</dbReference>
<evidence type="ECO:0000313" key="2">
    <source>
        <dbReference type="EMBL" id="KFA91505.1"/>
    </source>
</evidence>
<dbReference type="InterPro" id="IPR011990">
    <property type="entry name" value="TPR-like_helical_dom_sf"/>
</dbReference>
<keyword evidence="1" id="KW-0802">TPR repeat</keyword>
<reference evidence="2 3" key="1">
    <citation type="submission" date="2014-07" db="EMBL/GenBank/DDBJ databases">
        <title>Draft Genome Sequence of Gephyronic Acid Producer, Cystobacter violaceus Strain Cb vi76.</title>
        <authorList>
            <person name="Stevens D.C."/>
            <person name="Young J."/>
            <person name="Carmichael R."/>
            <person name="Tan J."/>
            <person name="Taylor R.E."/>
        </authorList>
    </citation>
    <scope>NUCLEOTIDE SEQUENCE [LARGE SCALE GENOMIC DNA]</scope>
    <source>
        <strain evidence="2 3">Cb vi76</strain>
    </source>
</reference>
<protein>
    <submittedName>
        <fullName evidence="2">Uncharacterized protein</fullName>
    </submittedName>
</protein>
<dbReference type="Gene3D" id="1.25.40.10">
    <property type="entry name" value="Tetratricopeptide repeat domain"/>
    <property type="match status" value="1"/>
</dbReference>
<proteinExistence type="predicted"/>
<dbReference type="InterPro" id="IPR019734">
    <property type="entry name" value="TPR_rpt"/>
</dbReference>
<dbReference type="Proteomes" id="UP000028547">
    <property type="component" value="Unassembled WGS sequence"/>
</dbReference>